<dbReference type="Gene3D" id="3.30.1520.10">
    <property type="entry name" value="Phox-like domain"/>
    <property type="match status" value="1"/>
</dbReference>
<feature type="coiled-coil region" evidence="6">
    <location>
        <begin position="753"/>
        <end position="780"/>
    </location>
</feature>
<dbReference type="InterPro" id="IPR001752">
    <property type="entry name" value="Kinesin_motor_dom"/>
</dbReference>
<keyword evidence="4 5" id="KW-0505">Motor protein</keyword>
<comment type="similarity">
    <text evidence="5">Belongs to the TRAFAC class myosin-kinesin ATPase superfamily. Kinesin family.</text>
</comment>
<dbReference type="CDD" id="cd22708">
    <property type="entry name" value="FHA_KIF16"/>
    <property type="match status" value="1"/>
</dbReference>
<accession>A0AAU9UAK9</accession>
<feature type="compositionally biased region" description="Basic and acidic residues" evidence="7">
    <location>
        <begin position="905"/>
        <end position="931"/>
    </location>
</feature>
<feature type="region of interest" description="Disordered" evidence="7">
    <location>
        <begin position="944"/>
        <end position="1055"/>
    </location>
</feature>
<dbReference type="FunFam" id="3.40.850.10:FF:000021">
    <property type="entry name" value="kinesin-like protein KIF16B isoform X1"/>
    <property type="match status" value="1"/>
</dbReference>
<protein>
    <recommendedName>
        <fullName evidence="8">Kinesin motor domain-containing protein</fullName>
    </recommendedName>
</protein>
<evidence type="ECO:0000256" key="1">
    <source>
        <dbReference type="ARBA" id="ARBA00022741"/>
    </source>
</evidence>
<name>A0AAU9UAK9_EUPED</name>
<feature type="region of interest" description="Disordered" evidence="7">
    <location>
        <begin position="886"/>
        <end position="931"/>
    </location>
</feature>
<feature type="compositionally biased region" description="Polar residues" evidence="7">
    <location>
        <begin position="956"/>
        <end position="967"/>
    </location>
</feature>
<dbReference type="Proteomes" id="UP001153954">
    <property type="component" value="Unassembled WGS sequence"/>
</dbReference>
<reference evidence="9" key="1">
    <citation type="submission" date="2022-03" db="EMBL/GenBank/DDBJ databases">
        <authorList>
            <person name="Tunstrom K."/>
        </authorList>
    </citation>
    <scope>NUCLEOTIDE SEQUENCE</scope>
</reference>
<dbReference type="PRINTS" id="PR00380">
    <property type="entry name" value="KINESINHEAVY"/>
</dbReference>
<keyword evidence="10" id="KW-1185">Reference proteome</keyword>
<dbReference type="InterPro" id="IPR036871">
    <property type="entry name" value="PX_dom_sf"/>
</dbReference>
<organism evidence="9 10">
    <name type="scientific">Euphydryas editha</name>
    <name type="common">Edith's checkerspot</name>
    <dbReference type="NCBI Taxonomy" id="104508"/>
    <lineage>
        <taxon>Eukaryota</taxon>
        <taxon>Metazoa</taxon>
        <taxon>Ecdysozoa</taxon>
        <taxon>Arthropoda</taxon>
        <taxon>Hexapoda</taxon>
        <taxon>Insecta</taxon>
        <taxon>Pterygota</taxon>
        <taxon>Neoptera</taxon>
        <taxon>Endopterygota</taxon>
        <taxon>Lepidoptera</taxon>
        <taxon>Glossata</taxon>
        <taxon>Ditrysia</taxon>
        <taxon>Papilionoidea</taxon>
        <taxon>Nymphalidae</taxon>
        <taxon>Nymphalinae</taxon>
        <taxon>Euphydryas</taxon>
    </lineage>
</organism>
<proteinExistence type="inferred from homology"/>
<dbReference type="InterPro" id="IPR027417">
    <property type="entry name" value="P-loop_NTPase"/>
</dbReference>
<dbReference type="SUPFAM" id="SSF49879">
    <property type="entry name" value="SMAD/FHA domain"/>
    <property type="match status" value="1"/>
</dbReference>
<keyword evidence="2 5" id="KW-0067">ATP-binding</keyword>
<dbReference type="Pfam" id="PF00225">
    <property type="entry name" value="Kinesin"/>
    <property type="match status" value="1"/>
</dbReference>
<evidence type="ECO:0000256" key="6">
    <source>
        <dbReference type="SAM" id="Coils"/>
    </source>
</evidence>
<evidence type="ECO:0000256" key="2">
    <source>
        <dbReference type="ARBA" id="ARBA00022840"/>
    </source>
</evidence>
<dbReference type="GO" id="GO:0007018">
    <property type="term" value="P:microtubule-based movement"/>
    <property type="evidence" value="ECO:0007669"/>
    <property type="project" value="InterPro"/>
</dbReference>
<dbReference type="Gene3D" id="2.60.200.20">
    <property type="match status" value="1"/>
</dbReference>
<dbReference type="InterPro" id="IPR036961">
    <property type="entry name" value="Kinesin_motor_dom_sf"/>
</dbReference>
<sequence>MQNVVKQVFADLGLDVIDSAFEGYNACVFAYGQTGSGKTFTMMGSGSAEAQGLIPRICRQLFSRVAAGKESGASYRTEVSYLEIYNERVKDLLASDAGHSLRVREHPKLGPYVQDLSKHLVSDYDDIQECMHRGNLHRTTASTQMNDVSSRSHAIFTITFVQASYLRHNNMPSETVSKVHLVDLAGSERADATGATGQRLVEGAHINKSLVTLGSVISALAEATNQPVDSRTPKSKKVFIPYRDSVLTWLLKDSLGGNSKTIMIAAISPADCNYGETLSTLRYANRAKNIINKPTINEDPNVKLIRELREEIEKLRKQISHNTDPIETEPAVLATLQRKEAQEKVLTEKWTEKWRETQQILQEQKALGLRKSGLGVVLDSDMPHLVGIDDNLLSTGVTLYHLKEGETVIGSEEYTPTPDIVLTGAGVLPLHCRVTLREGVATISPAPGAQCWLNTVLLDKPAKLSQGCILLLGRTNMFRYNDPAEAAKLRQEGASVMNLSRLSLLSWSTTDLAASNENLNTTLSDLESEIRCERIEAQRAELERERQQFELQQEERQRRWHAEREQLLQAQRQLDEERSAMEKEYAAACRRLSGDWRALERGWTLRRRALRCRQRELSARAHSHAAATRAANEQVRRSHYSTGARLDAPATRAALPPAGAQRARALARRRHARRQRAALERGWTLRRRALRCRQRELSARAHSHAAATRAANEQVRRSPYSTGRATHCTRVQVPHVECTDSVALVVELFAATTRAVKGEIEKEEQQIAELRSRLGGVQERLQEYVSATTQELLAQGCRLDESFTPSPDSPPSETSTESLMHLLQQCEPNTAKNIKETVERHKKELESLEEELQGRVASVAAHRVKVERLQQELALLAARERGLTRALADGGGRGDGDSDISPSEGVKRSKSELVLRPRGDAPEPLSADEREHFRNKRLSLSLSLDPLPSLNSTLNTPDTFHTATSSPKPFPSESSLPTPSTTEVSGPVSEEPPLPQFKLGPAPDDSDDLSSTEDYHKPRIVEGQSSSSVERSPEERQQRTKYRRRISDGKSRRQVTEAEALRAMQRLCSRIASQKMLVISSLENDCSKEELNRQIAVLQELQKKYVRLEMALQYSFFDNQPKRTIMVTPIQETPSLTLSESDMQVSSEPTDSMQNGRFEDPLQSRLKETEVEASDNVSTSNDELPGEPAWRDPLRALCPSPPAERESPREFHHSIPLAITDYGVEGLMHPVDFAEVVSIPGWVTRGAGARTHHEYEVRLRLPHASTALLRRYRRFRDLYLAARALYGEKVGELRSVAVDTAHAHAHAPRVRGGGDTVPRASAVVVRGAGALPPAAAGDVPPAAADRLLDGPPLSALLVARHPRVACRLLALLQKGRVRERQVRHGMMARGAGGARAAARRAAPRAPAARRAAAAAALRRAAAAAAAAALPRQAPQVGPTRILVRRTNGDRAAATPVRHRSAVDQHAVRRLQMYAAVCSLTNMLLVPHVTDLFCFSGFIHALKGAGPKAFVLCDNTRSSLVNSSDVRDLYCCSDVTDLYRSRNVMQGDNKAYFQLNIEM</sequence>
<dbReference type="PROSITE" id="PS00411">
    <property type="entry name" value="KINESIN_MOTOR_1"/>
    <property type="match status" value="1"/>
</dbReference>
<feature type="region of interest" description="Disordered" evidence="7">
    <location>
        <begin position="1384"/>
        <end position="1403"/>
    </location>
</feature>
<feature type="compositionally biased region" description="Basic and acidic residues" evidence="7">
    <location>
        <begin position="1157"/>
        <end position="1170"/>
    </location>
</feature>
<feature type="domain" description="Kinesin motor" evidence="8">
    <location>
        <begin position="1"/>
        <end position="290"/>
    </location>
</feature>
<comment type="caution">
    <text evidence="9">The sequence shown here is derived from an EMBL/GenBank/DDBJ whole genome shotgun (WGS) entry which is preliminary data.</text>
</comment>
<feature type="compositionally biased region" description="Basic and acidic residues" evidence="7">
    <location>
        <begin position="1045"/>
        <end position="1055"/>
    </location>
</feature>
<evidence type="ECO:0000256" key="7">
    <source>
        <dbReference type="SAM" id="MobiDB-lite"/>
    </source>
</evidence>
<dbReference type="EMBL" id="CAKOGL010000014">
    <property type="protein sequence ID" value="CAH2094852.1"/>
    <property type="molecule type" value="Genomic_DNA"/>
</dbReference>
<dbReference type="PROSITE" id="PS50067">
    <property type="entry name" value="KINESIN_MOTOR_2"/>
    <property type="match status" value="1"/>
</dbReference>
<evidence type="ECO:0000256" key="4">
    <source>
        <dbReference type="ARBA" id="ARBA00023175"/>
    </source>
</evidence>
<dbReference type="SUPFAM" id="SSF52540">
    <property type="entry name" value="P-loop containing nucleoside triphosphate hydrolases"/>
    <property type="match status" value="1"/>
</dbReference>
<dbReference type="SMART" id="SM00129">
    <property type="entry name" value="KISc"/>
    <property type="match status" value="1"/>
</dbReference>
<dbReference type="PANTHER" id="PTHR47117:SF6">
    <property type="entry name" value="KINESIN-LIKE PROTEIN KIF16B"/>
    <property type="match status" value="1"/>
</dbReference>
<keyword evidence="3 6" id="KW-0175">Coiled coil</keyword>
<dbReference type="FunFam" id="2.60.200.20:FF:000042">
    <property type="entry name" value="Kinesin-like protein Klp98A"/>
    <property type="match status" value="1"/>
</dbReference>
<dbReference type="Gene3D" id="3.40.850.10">
    <property type="entry name" value="Kinesin motor domain"/>
    <property type="match status" value="1"/>
</dbReference>
<evidence type="ECO:0000313" key="9">
    <source>
        <dbReference type="EMBL" id="CAH2094852.1"/>
    </source>
</evidence>
<dbReference type="Pfam" id="PF00498">
    <property type="entry name" value="FHA"/>
    <property type="match status" value="1"/>
</dbReference>
<feature type="coiled-coil region" evidence="6">
    <location>
        <begin position="831"/>
        <end position="886"/>
    </location>
</feature>
<feature type="coiled-coil region" evidence="6">
    <location>
        <begin position="1084"/>
        <end position="1111"/>
    </location>
</feature>
<dbReference type="PANTHER" id="PTHR47117">
    <property type="entry name" value="STAR-RELATED LIPID TRANSFER PROTEIN 9"/>
    <property type="match status" value="1"/>
</dbReference>
<dbReference type="InterPro" id="IPR019821">
    <property type="entry name" value="Kinesin_motor_CS"/>
</dbReference>
<keyword evidence="1 5" id="KW-0547">Nucleotide-binding</keyword>
<dbReference type="GO" id="GO:0003777">
    <property type="term" value="F:microtubule motor activity"/>
    <property type="evidence" value="ECO:0007669"/>
    <property type="project" value="InterPro"/>
</dbReference>
<feature type="region of interest" description="Disordered" evidence="7">
    <location>
        <begin position="1134"/>
        <end position="1211"/>
    </location>
</feature>
<feature type="region of interest" description="Disordered" evidence="7">
    <location>
        <begin position="701"/>
        <end position="721"/>
    </location>
</feature>
<evidence type="ECO:0000259" key="8">
    <source>
        <dbReference type="PROSITE" id="PS50067"/>
    </source>
</evidence>
<evidence type="ECO:0000313" key="10">
    <source>
        <dbReference type="Proteomes" id="UP001153954"/>
    </source>
</evidence>
<gene>
    <name evidence="9" type="ORF">EEDITHA_LOCUS10382</name>
</gene>
<feature type="coiled-coil region" evidence="6">
    <location>
        <begin position="516"/>
        <end position="584"/>
    </location>
</feature>
<dbReference type="GO" id="GO:0005524">
    <property type="term" value="F:ATP binding"/>
    <property type="evidence" value="ECO:0007669"/>
    <property type="project" value="UniProtKB-UniRule"/>
</dbReference>
<feature type="compositionally biased region" description="Polar residues" evidence="7">
    <location>
        <begin position="1134"/>
        <end position="1155"/>
    </location>
</feature>
<feature type="binding site" evidence="5">
    <location>
        <begin position="32"/>
        <end position="39"/>
    </location>
    <ligand>
        <name>ATP</name>
        <dbReference type="ChEBI" id="CHEBI:30616"/>
    </ligand>
</feature>
<feature type="compositionally biased region" description="Low complexity" evidence="7">
    <location>
        <begin position="944"/>
        <end position="955"/>
    </location>
</feature>
<dbReference type="GO" id="GO:0035091">
    <property type="term" value="F:phosphatidylinositol binding"/>
    <property type="evidence" value="ECO:0007669"/>
    <property type="project" value="InterPro"/>
</dbReference>
<feature type="compositionally biased region" description="Low complexity" evidence="7">
    <location>
        <begin position="971"/>
        <end position="985"/>
    </location>
</feature>
<dbReference type="GO" id="GO:0008017">
    <property type="term" value="F:microtubule binding"/>
    <property type="evidence" value="ECO:0007669"/>
    <property type="project" value="InterPro"/>
</dbReference>
<dbReference type="InterPro" id="IPR000253">
    <property type="entry name" value="FHA_dom"/>
</dbReference>
<evidence type="ECO:0000256" key="5">
    <source>
        <dbReference type="PROSITE-ProRule" id="PRU00283"/>
    </source>
</evidence>
<evidence type="ECO:0000256" key="3">
    <source>
        <dbReference type="ARBA" id="ARBA00023054"/>
    </source>
</evidence>
<dbReference type="InterPro" id="IPR008984">
    <property type="entry name" value="SMAD_FHA_dom_sf"/>
</dbReference>